<feature type="domain" description="CobQ/CobB/MinD/ParA nucleotide binding" evidence="1">
    <location>
        <begin position="5"/>
        <end position="184"/>
    </location>
</feature>
<evidence type="ECO:0000259" key="1">
    <source>
        <dbReference type="Pfam" id="PF01656"/>
    </source>
</evidence>
<dbReference type="EMBL" id="BMZM01000006">
    <property type="protein sequence ID" value="GHC34482.1"/>
    <property type="molecule type" value="Genomic_DNA"/>
</dbReference>
<accession>A0ABQ3FRY7</accession>
<dbReference type="InterPro" id="IPR002586">
    <property type="entry name" value="CobQ/CobB/MinD/ParA_Nub-bd_dom"/>
</dbReference>
<dbReference type="SUPFAM" id="SSF52540">
    <property type="entry name" value="P-loop containing nucleoside triphosphate hydrolases"/>
    <property type="match status" value="1"/>
</dbReference>
<comment type="caution">
    <text evidence="2">The sequence shown here is derived from an EMBL/GenBank/DDBJ whole genome shotgun (WGS) entry which is preliminary data.</text>
</comment>
<dbReference type="CDD" id="cd02042">
    <property type="entry name" value="ParAB_family"/>
    <property type="match status" value="1"/>
</dbReference>
<evidence type="ECO:0000313" key="2">
    <source>
        <dbReference type="EMBL" id="GHC34482.1"/>
    </source>
</evidence>
<reference evidence="3" key="1">
    <citation type="journal article" date="2019" name="Int. J. Syst. Evol. Microbiol.">
        <title>The Global Catalogue of Microorganisms (GCM) 10K type strain sequencing project: providing services to taxonomists for standard genome sequencing and annotation.</title>
        <authorList>
            <consortium name="The Broad Institute Genomics Platform"/>
            <consortium name="The Broad Institute Genome Sequencing Center for Infectious Disease"/>
            <person name="Wu L."/>
            <person name="Ma J."/>
        </authorList>
    </citation>
    <scope>NUCLEOTIDE SEQUENCE [LARGE SCALE GENOMIC DNA]</scope>
    <source>
        <strain evidence="3">KCTC 42082</strain>
    </source>
</reference>
<gene>
    <name evidence="2" type="primary">parA1</name>
    <name evidence="2" type="ORF">GCM10010082_31430</name>
</gene>
<dbReference type="Proteomes" id="UP000604243">
    <property type="component" value="Unassembled WGS sequence"/>
</dbReference>
<keyword evidence="3" id="KW-1185">Reference proteome</keyword>
<dbReference type="PANTHER" id="PTHR13696">
    <property type="entry name" value="P-LOOP CONTAINING NUCLEOSIDE TRIPHOSPHATE HYDROLASE"/>
    <property type="match status" value="1"/>
</dbReference>
<dbReference type="InterPro" id="IPR027417">
    <property type="entry name" value="P-loop_NTPase"/>
</dbReference>
<evidence type="ECO:0000313" key="3">
    <source>
        <dbReference type="Proteomes" id="UP000604243"/>
    </source>
</evidence>
<dbReference type="Gene3D" id="3.40.50.300">
    <property type="entry name" value="P-loop containing nucleotide triphosphate hydrolases"/>
    <property type="match status" value="1"/>
</dbReference>
<dbReference type="RefSeq" id="WP_189520007.1">
    <property type="nucleotide sequence ID" value="NZ_BMZM01000006.1"/>
</dbReference>
<proteinExistence type="predicted"/>
<dbReference type="Pfam" id="PF01656">
    <property type="entry name" value="CbiA"/>
    <property type="match status" value="1"/>
</dbReference>
<protein>
    <submittedName>
        <fullName evidence="2">Para1</fullName>
    </submittedName>
</protein>
<dbReference type="PANTHER" id="PTHR13696:SF99">
    <property type="entry name" value="COBYRINIC ACID AC-DIAMIDE SYNTHASE"/>
    <property type="match status" value="1"/>
</dbReference>
<dbReference type="PIRSF" id="PIRSF009320">
    <property type="entry name" value="Nuc_binding_HP_1000"/>
    <property type="match status" value="1"/>
</dbReference>
<sequence length="214" mass="23025">MGNIIAVCSQKGGPGKSTLARAIATAFAKSDWNVKIADLDIKQASTVAWHQRRLDNNIQPVIAVESFGSVQRALKTADQHDLLVIDGAPHASEATVEAAKAADLVVIPTSLSLDDLVPAVLLAHTLVEKNRIPASRIVLVLSKAGDSAVEIREAREYLSQTPYHVADGEVPEKTAFRRAQDLGQSIIECQHPAPRKKAETVIQSVINRFEALTA</sequence>
<name>A0ABQ3FRY7_9GAMM</name>
<dbReference type="InterPro" id="IPR050678">
    <property type="entry name" value="DNA_Partitioning_ATPase"/>
</dbReference>
<organism evidence="2 3">
    <name type="scientific">Kushneria pakistanensis</name>
    <dbReference type="NCBI Taxonomy" id="1508770"/>
    <lineage>
        <taxon>Bacteria</taxon>
        <taxon>Pseudomonadati</taxon>
        <taxon>Pseudomonadota</taxon>
        <taxon>Gammaproteobacteria</taxon>
        <taxon>Oceanospirillales</taxon>
        <taxon>Halomonadaceae</taxon>
        <taxon>Kushneria</taxon>
    </lineage>
</organism>